<evidence type="ECO:0000313" key="7">
    <source>
        <dbReference type="Proteomes" id="UP001139293"/>
    </source>
</evidence>
<dbReference type="GO" id="GO:0003700">
    <property type="term" value="F:DNA-binding transcription factor activity"/>
    <property type="evidence" value="ECO:0007669"/>
    <property type="project" value="InterPro"/>
</dbReference>
<evidence type="ECO:0000256" key="4">
    <source>
        <dbReference type="ARBA" id="ARBA00023163"/>
    </source>
</evidence>
<keyword evidence="4" id="KW-0804">Transcription</keyword>
<dbReference type="SUPFAM" id="SSF53850">
    <property type="entry name" value="Periplasmic binding protein-like II"/>
    <property type="match status" value="1"/>
</dbReference>
<dbReference type="Proteomes" id="UP001139293">
    <property type="component" value="Unassembled WGS sequence"/>
</dbReference>
<evidence type="ECO:0000256" key="1">
    <source>
        <dbReference type="ARBA" id="ARBA00009437"/>
    </source>
</evidence>
<dbReference type="PANTHER" id="PTHR30126:SF91">
    <property type="entry name" value="LYSR FAMILY TRANSCRIPTIONAL REGULATOR"/>
    <property type="match status" value="1"/>
</dbReference>
<dbReference type="PANTHER" id="PTHR30126">
    <property type="entry name" value="HTH-TYPE TRANSCRIPTIONAL REGULATOR"/>
    <property type="match status" value="1"/>
</dbReference>
<gene>
    <name evidence="6" type="ORF">L2740_10540</name>
</gene>
<dbReference type="InterPro" id="IPR005119">
    <property type="entry name" value="LysR_subst-bd"/>
</dbReference>
<protein>
    <submittedName>
        <fullName evidence="6">LysR family transcriptional regulator</fullName>
    </submittedName>
</protein>
<comment type="similarity">
    <text evidence="1">Belongs to the LysR transcriptional regulatory family.</text>
</comment>
<dbReference type="InterPro" id="IPR036388">
    <property type="entry name" value="WH-like_DNA-bd_sf"/>
</dbReference>
<feature type="domain" description="HTH lysR-type" evidence="5">
    <location>
        <begin position="2"/>
        <end position="59"/>
    </location>
</feature>
<keyword evidence="3" id="KW-0238">DNA-binding</keyword>
<evidence type="ECO:0000259" key="5">
    <source>
        <dbReference type="PROSITE" id="PS50931"/>
    </source>
</evidence>
<dbReference type="RefSeq" id="WP_248950123.1">
    <property type="nucleotide sequence ID" value="NZ_JAKILB010000005.1"/>
</dbReference>
<dbReference type="SUPFAM" id="SSF46785">
    <property type="entry name" value="Winged helix' DNA-binding domain"/>
    <property type="match status" value="1"/>
</dbReference>
<organism evidence="6 7">
    <name type="scientific">Shewanella pneumatophori</name>
    <dbReference type="NCBI Taxonomy" id="314092"/>
    <lineage>
        <taxon>Bacteria</taxon>
        <taxon>Pseudomonadati</taxon>
        <taxon>Pseudomonadota</taxon>
        <taxon>Gammaproteobacteria</taxon>
        <taxon>Alteromonadales</taxon>
        <taxon>Shewanellaceae</taxon>
        <taxon>Shewanella</taxon>
    </lineage>
</organism>
<evidence type="ECO:0000256" key="3">
    <source>
        <dbReference type="ARBA" id="ARBA00023125"/>
    </source>
</evidence>
<evidence type="ECO:0000256" key="2">
    <source>
        <dbReference type="ARBA" id="ARBA00023015"/>
    </source>
</evidence>
<dbReference type="CDD" id="cd05466">
    <property type="entry name" value="PBP2_LTTR_substrate"/>
    <property type="match status" value="1"/>
</dbReference>
<dbReference type="InterPro" id="IPR036390">
    <property type="entry name" value="WH_DNA-bd_sf"/>
</dbReference>
<proteinExistence type="inferred from homology"/>
<dbReference type="Gene3D" id="3.40.190.290">
    <property type="match status" value="1"/>
</dbReference>
<dbReference type="PROSITE" id="PS50931">
    <property type="entry name" value="HTH_LYSR"/>
    <property type="match status" value="1"/>
</dbReference>
<dbReference type="GO" id="GO:0000976">
    <property type="term" value="F:transcription cis-regulatory region binding"/>
    <property type="evidence" value="ECO:0007669"/>
    <property type="project" value="TreeGrafter"/>
</dbReference>
<dbReference type="Pfam" id="PF03466">
    <property type="entry name" value="LysR_substrate"/>
    <property type="match status" value="1"/>
</dbReference>
<dbReference type="FunFam" id="1.10.10.10:FF:000001">
    <property type="entry name" value="LysR family transcriptional regulator"/>
    <property type="match status" value="1"/>
</dbReference>
<accession>A0A9X2CI26</accession>
<comment type="caution">
    <text evidence="6">The sequence shown here is derived from an EMBL/GenBank/DDBJ whole genome shotgun (WGS) entry which is preliminary data.</text>
</comment>
<dbReference type="InterPro" id="IPR000847">
    <property type="entry name" value="LysR_HTH_N"/>
</dbReference>
<name>A0A9X2CI26_9GAMM</name>
<keyword evidence="2" id="KW-0805">Transcription regulation</keyword>
<sequence length="293" mass="33071">MLTIEQLLSFVTTVETGSFSAAARKLGKVQSAISQHIINLEIDTNQTLFDRSHRYPILTHAGEQLLPQAKAVIAQHQRLNLQVQALGQKTDLKLTLAIDEGIPYDKFTALLKNLSELYPQCELELLCASSLDVIHLVDTKRASLGIVFSELTYPEAIDFESLGAVQFELLVSPNHPLAKETSSHIDVLKLHRQLLIGSKENHKGWFNTPHSPDVWHADNYYMLFELTKAGFGWALLPLHLCKNAIKNNELCKLKIDFEQLGWQANVDVIQHKSRSENEFNKQVRALMRGLLSE</sequence>
<evidence type="ECO:0000313" key="6">
    <source>
        <dbReference type="EMBL" id="MCL1138979.1"/>
    </source>
</evidence>
<dbReference type="AlphaFoldDB" id="A0A9X2CI26"/>
<dbReference type="Gene3D" id="1.10.10.10">
    <property type="entry name" value="Winged helix-like DNA-binding domain superfamily/Winged helix DNA-binding domain"/>
    <property type="match status" value="1"/>
</dbReference>
<keyword evidence="7" id="KW-1185">Reference proteome</keyword>
<dbReference type="EMBL" id="JAKILB010000005">
    <property type="protein sequence ID" value="MCL1138979.1"/>
    <property type="molecule type" value="Genomic_DNA"/>
</dbReference>
<dbReference type="Pfam" id="PF00126">
    <property type="entry name" value="HTH_1"/>
    <property type="match status" value="1"/>
</dbReference>
<reference evidence="6" key="1">
    <citation type="submission" date="2022-01" db="EMBL/GenBank/DDBJ databases">
        <title>Whole genome-based taxonomy of the Shewanellaceae.</title>
        <authorList>
            <person name="Martin-Rodriguez A.J."/>
        </authorList>
    </citation>
    <scope>NUCLEOTIDE SEQUENCE</scope>
    <source>
        <strain evidence="6">KCTC 23973</strain>
    </source>
</reference>